<keyword evidence="5 6" id="KW-0472">Membrane</keyword>
<feature type="domain" description="EamA" evidence="7">
    <location>
        <begin position="9"/>
        <end position="141"/>
    </location>
</feature>
<dbReference type="PANTHER" id="PTHR42920:SF14">
    <property type="entry name" value="TRANSPORTER, DRUG_METABOLITE EXPORTER FAMILY"/>
    <property type="match status" value="1"/>
</dbReference>
<comment type="subcellular location">
    <subcellularLocation>
        <location evidence="1">Cell membrane</location>
        <topology evidence="1">Multi-pass membrane protein</topology>
    </subcellularLocation>
</comment>
<evidence type="ECO:0000313" key="9">
    <source>
        <dbReference type="Proteomes" id="UP001606134"/>
    </source>
</evidence>
<evidence type="ECO:0000256" key="2">
    <source>
        <dbReference type="ARBA" id="ARBA00022475"/>
    </source>
</evidence>
<comment type="caution">
    <text evidence="8">The sequence shown here is derived from an EMBL/GenBank/DDBJ whole genome shotgun (WGS) entry which is preliminary data.</text>
</comment>
<keyword evidence="9" id="KW-1185">Reference proteome</keyword>
<feature type="transmembrane region" description="Helical" evidence="6">
    <location>
        <begin position="227"/>
        <end position="244"/>
    </location>
</feature>
<evidence type="ECO:0000256" key="3">
    <source>
        <dbReference type="ARBA" id="ARBA00022692"/>
    </source>
</evidence>
<evidence type="ECO:0000256" key="4">
    <source>
        <dbReference type="ARBA" id="ARBA00022989"/>
    </source>
</evidence>
<reference evidence="8 9" key="1">
    <citation type="submission" date="2024-08" db="EMBL/GenBank/DDBJ databases">
        <authorList>
            <person name="Lu H."/>
        </authorList>
    </citation>
    <scope>NUCLEOTIDE SEQUENCE [LARGE SCALE GENOMIC DNA]</scope>
    <source>
        <strain evidence="8 9">BYS78W</strain>
    </source>
</reference>
<evidence type="ECO:0000259" key="7">
    <source>
        <dbReference type="Pfam" id="PF00892"/>
    </source>
</evidence>
<dbReference type="InterPro" id="IPR037185">
    <property type="entry name" value="EmrE-like"/>
</dbReference>
<dbReference type="PANTHER" id="PTHR42920">
    <property type="entry name" value="OS03G0707200 PROTEIN-RELATED"/>
    <property type="match status" value="1"/>
</dbReference>
<dbReference type="InterPro" id="IPR051258">
    <property type="entry name" value="Diverse_Substrate_Transporter"/>
</dbReference>
<keyword evidence="4 6" id="KW-1133">Transmembrane helix</keyword>
<keyword evidence="3 6" id="KW-0812">Transmembrane</keyword>
<evidence type="ECO:0000256" key="1">
    <source>
        <dbReference type="ARBA" id="ARBA00004651"/>
    </source>
</evidence>
<keyword evidence="2" id="KW-1003">Cell membrane</keyword>
<dbReference type="RefSeq" id="WP_394408208.1">
    <property type="nucleotide sequence ID" value="NZ_JBIGIC010000003.1"/>
</dbReference>
<feature type="transmembrane region" description="Helical" evidence="6">
    <location>
        <begin position="70"/>
        <end position="92"/>
    </location>
</feature>
<dbReference type="Proteomes" id="UP001606134">
    <property type="component" value="Unassembled WGS sequence"/>
</dbReference>
<evidence type="ECO:0000256" key="6">
    <source>
        <dbReference type="SAM" id="Phobius"/>
    </source>
</evidence>
<dbReference type="EMBL" id="JBIGIC010000003">
    <property type="protein sequence ID" value="MFG6486745.1"/>
    <property type="molecule type" value="Genomic_DNA"/>
</dbReference>
<dbReference type="InterPro" id="IPR000620">
    <property type="entry name" value="EamA_dom"/>
</dbReference>
<feature type="transmembrane region" description="Helical" evidence="6">
    <location>
        <begin position="151"/>
        <end position="172"/>
    </location>
</feature>
<feature type="transmembrane region" description="Helical" evidence="6">
    <location>
        <begin position="184"/>
        <end position="212"/>
    </location>
</feature>
<protein>
    <submittedName>
        <fullName evidence="8">DMT family transporter</fullName>
    </submittedName>
</protein>
<evidence type="ECO:0000256" key="5">
    <source>
        <dbReference type="ARBA" id="ARBA00023136"/>
    </source>
</evidence>
<feature type="transmembrane region" description="Helical" evidence="6">
    <location>
        <begin position="281"/>
        <end position="298"/>
    </location>
</feature>
<feature type="transmembrane region" description="Helical" evidence="6">
    <location>
        <begin position="256"/>
        <end position="275"/>
    </location>
</feature>
<feature type="transmembrane region" description="Helical" evidence="6">
    <location>
        <begin position="37"/>
        <end position="58"/>
    </location>
</feature>
<evidence type="ECO:0000313" key="8">
    <source>
        <dbReference type="EMBL" id="MFG6486745.1"/>
    </source>
</evidence>
<name>A0ABW7HA85_9BURK</name>
<sequence length="321" mass="33069">MTANTRTGAITALLFATTAWGSLFLIGKPVVAQLDPAWFTLLRYVLATALLAVLVQLMGDQPWAKLRRHALRHSLVGLGGYGLFSILVFHGLRLSQPSHGSVIMATMPFTTLALRWALDGQRPPLRAVAGAALALTGVATVANLIGQAGEVNARMLLGDAITLAGTLGWVLYTRAAAKLPDHSPLEYTALTAVAALPWLALGTVVATLAGVIDAPSPDLLAGLSPKLVYIALVPTVAAALAFNAGVRKLGAPMGTLFLNMVPVSVIAVHALMGHAPQVNEIAGAALVGLGLALTVWTPKPAPVRAAVQPSTAPLGAAPCAR</sequence>
<gene>
    <name evidence="8" type="ORF">ACG04R_08690</name>
</gene>
<proteinExistence type="predicted"/>
<organism evidence="8 9">
    <name type="scientific">Pelomonas candidula</name>
    <dbReference type="NCBI Taxonomy" id="3299025"/>
    <lineage>
        <taxon>Bacteria</taxon>
        <taxon>Pseudomonadati</taxon>
        <taxon>Pseudomonadota</taxon>
        <taxon>Betaproteobacteria</taxon>
        <taxon>Burkholderiales</taxon>
        <taxon>Sphaerotilaceae</taxon>
        <taxon>Roseateles</taxon>
    </lineage>
</organism>
<dbReference type="Pfam" id="PF00892">
    <property type="entry name" value="EamA"/>
    <property type="match status" value="2"/>
</dbReference>
<accession>A0ABW7HA85</accession>
<feature type="transmembrane region" description="Helical" evidence="6">
    <location>
        <begin position="98"/>
        <end position="118"/>
    </location>
</feature>
<feature type="transmembrane region" description="Helical" evidence="6">
    <location>
        <begin position="125"/>
        <end position="145"/>
    </location>
</feature>
<feature type="domain" description="EamA" evidence="7">
    <location>
        <begin position="157"/>
        <end position="295"/>
    </location>
</feature>
<dbReference type="SUPFAM" id="SSF103481">
    <property type="entry name" value="Multidrug resistance efflux transporter EmrE"/>
    <property type="match status" value="1"/>
</dbReference>